<dbReference type="PROSITE" id="PS51257">
    <property type="entry name" value="PROKAR_LIPOPROTEIN"/>
    <property type="match status" value="1"/>
</dbReference>
<accession>A0ABV2K973</accession>
<reference evidence="2 3" key="1">
    <citation type="submission" date="2024-06" db="EMBL/GenBank/DDBJ databases">
        <title>Sorghum-associated microbial communities from plants grown in Nebraska, USA.</title>
        <authorList>
            <person name="Schachtman D."/>
        </authorList>
    </citation>
    <scope>NUCLEOTIDE SEQUENCE [LARGE SCALE GENOMIC DNA]</scope>
    <source>
        <strain evidence="2 3">1288</strain>
    </source>
</reference>
<comment type="caution">
    <text evidence="2">The sequence shown here is derived from an EMBL/GenBank/DDBJ whole genome shotgun (WGS) entry which is preliminary data.</text>
</comment>
<proteinExistence type="predicted"/>
<dbReference type="Proteomes" id="UP001549104">
    <property type="component" value="Unassembled WGS sequence"/>
</dbReference>
<keyword evidence="2" id="KW-0449">Lipoprotein</keyword>
<keyword evidence="3" id="KW-1185">Reference proteome</keyword>
<protein>
    <submittedName>
        <fullName evidence="2">Uncharacterized lipoprotein YehR (DUF1307 family)</fullName>
    </submittedName>
</protein>
<dbReference type="RefSeq" id="WP_354313445.1">
    <property type="nucleotide sequence ID" value="NZ_JBEPME010000003.1"/>
</dbReference>
<evidence type="ECO:0000313" key="3">
    <source>
        <dbReference type="Proteomes" id="UP001549104"/>
    </source>
</evidence>
<gene>
    <name evidence="2" type="ORF">ABIC55_002723</name>
</gene>
<sequence length="161" mass="18498">MMKVEKFNLITLREEVTLKKIIMLLIVILVLTACAKRVSNDYKFKGESEHWEAEYVYRGTEVWKKDTGDRTYSNEDSYQFLLKYKGSLEELSSIRKLEYAHKTNSSGGETTKEFDGPPEELLFTASGASEGGTKINENEVIQVNVKWGDLEESFELHNKSK</sequence>
<dbReference type="EMBL" id="JBEPME010000003">
    <property type="protein sequence ID" value="MET3657636.1"/>
    <property type="molecule type" value="Genomic_DNA"/>
</dbReference>
<evidence type="ECO:0000313" key="2">
    <source>
        <dbReference type="EMBL" id="MET3657636.1"/>
    </source>
</evidence>
<organism evidence="2 3">
    <name type="scientific">Sporosarcina psychrophila</name>
    <name type="common">Bacillus psychrophilus</name>
    <dbReference type="NCBI Taxonomy" id="1476"/>
    <lineage>
        <taxon>Bacteria</taxon>
        <taxon>Bacillati</taxon>
        <taxon>Bacillota</taxon>
        <taxon>Bacilli</taxon>
        <taxon>Bacillales</taxon>
        <taxon>Caryophanaceae</taxon>
        <taxon>Sporosarcina</taxon>
    </lineage>
</organism>
<evidence type="ECO:0000256" key="1">
    <source>
        <dbReference type="SAM" id="MobiDB-lite"/>
    </source>
</evidence>
<feature type="region of interest" description="Disordered" evidence="1">
    <location>
        <begin position="102"/>
        <end position="123"/>
    </location>
</feature>
<name>A0ABV2K973_SPOPS</name>